<keyword evidence="1" id="KW-0614">Plasmid</keyword>
<evidence type="ECO:0000313" key="1">
    <source>
        <dbReference type="EMBL" id="AUB44212.1"/>
    </source>
</evidence>
<dbReference type="EMBL" id="CP024793">
    <property type="protein sequence ID" value="AUB44212.1"/>
    <property type="molecule type" value="Genomic_DNA"/>
</dbReference>
<sequence>MLRRKLSLNAANSGLWRLVAANGGLWLYSFKKASECKCG</sequence>
<geneLocation type="plasmid" evidence="2">
    <name>pnfsy08</name>
</geneLocation>
<evidence type="ECO:0000313" key="2">
    <source>
        <dbReference type="Proteomes" id="UP000232003"/>
    </source>
</evidence>
<keyword evidence="2" id="KW-1185">Reference proteome</keyword>
<organism evidence="1 2">
    <name type="scientific">Nostoc flagelliforme CCNUN1</name>
    <dbReference type="NCBI Taxonomy" id="2038116"/>
    <lineage>
        <taxon>Bacteria</taxon>
        <taxon>Bacillati</taxon>
        <taxon>Cyanobacteriota</taxon>
        <taxon>Cyanophyceae</taxon>
        <taxon>Nostocales</taxon>
        <taxon>Nostocaceae</taxon>
        <taxon>Nostoc</taxon>
    </lineage>
</organism>
<gene>
    <name evidence="1" type="ORF">COO91_10435</name>
</gene>
<protein>
    <submittedName>
        <fullName evidence="1">Uncharacterized protein</fullName>
    </submittedName>
</protein>
<dbReference type="KEGG" id="nfl:COO91_10435"/>
<proteinExistence type="predicted"/>
<accession>A0A2K8T958</accession>
<dbReference type="AlphaFoldDB" id="A0A2K8T958"/>
<reference evidence="1 2" key="1">
    <citation type="submission" date="2017-11" db="EMBL/GenBank/DDBJ databases">
        <title>Complete genome of a free-living desiccation-tolerant cyanobacterium and its photosynthetic adaptation to extreme terrestrial habitat.</title>
        <authorList>
            <person name="Shang J."/>
        </authorList>
    </citation>
    <scope>NUCLEOTIDE SEQUENCE [LARGE SCALE GENOMIC DNA]</scope>
    <source>
        <strain evidence="1 2">CCNUN1</strain>
        <plasmid evidence="2">pnfsy08</plasmid>
    </source>
</reference>
<name>A0A2K8T958_9NOSO</name>
<dbReference type="Proteomes" id="UP000232003">
    <property type="component" value="Plasmid pNFSY08"/>
</dbReference>